<dbReference type="PANTHER" id="PTHR23513:SF11">
    <property type="entry name" value="STAPHYLOFERRIN A TRANSPORTER"/>
    <property type="match status" value="1"/>
</dbReference>
<keyword evidence="2" id="KW-0813">Transport</keyword>
<keyword evidence="6 7" id="KW-0472">Membrane</keyword>
<evidence type="ECO:0000313" key="8">
    <source>
        <dbReference type="EMBL" id="MDQ1105689.1"/>
    </source>
</evidence>
<dbReference type="InterPro" id="IPR010290">
    <property type="entry name" value="TM_effector"/>
</dbReference>
<feature type="transmembrane region" description="Helical" evidence="7">
    <location>
        <begin position="345"/>
        <end position="367"/>
    </location>
</feature>
<comment type="subcellular location">
    <subcellularLocation>
        <location evidence="1">Cell membrane</location>
        <topology evidence="1">Multi-pass membrane protein</topology>
    </subcellularLocation>
</comment>
<dbReference type="PANTHER" id="PTHR23513">
    <property type="entry name" value="INTEGRAL MEMBRANE EFFLUX PROTEIN-RELATED"/>
    <property type="match status" value="1"/>
</dbReference>
<evidence type="ECO:0000313" key="9">
    <source>
        <dbReference type="Proteomes" id="UP001239215"/>
    </source>
</evidence>
<feature type="transmembrane region" description="Helical" evidence="7">
    <location>
        <begin position="75"/>
        <end position="96"/>
    </location>
</feature>
<keyword evidence="3" id="KW-1003">Cell membrane</keyword>
<feature type="transmembrane region" description="Helical" evidence="7">
    <location>
        <begin position="12"/>
        <end position="33"/>
    </location>
</feature>
<feature type="transmembrane region" description="Helical" evidence="7">
    <location>
        <begin position="45"/>
        <end position="63"/>
    </location>
</feature>
<gene>
    <name evidence="8" type="ORF">QE405_002973</name>
</gene>
<keyword evidence="5 7" id="KW-1133">Transmembrane helix</keyword>
<evidence type="ECO:0000256" key="2">
    <source>
        <dbReference type="ARBA" id="ARBA00022448"/>
    </source>
</evidence>
<evidence type="ECO:0000256" key="1">
    <source>
        <dbReference type="ARBA" id="ARBA00004651"/>
    </source>
</evidence>
<accession>A0AAJ1U1K8</accession>
<dbReference type="Pfam" id="PF05977">
    <property type="entry name" value="MFS_3"/>
    <property type="match status" value="1"/>
</dbReference>
<keyword evidence="4 7" id="KW-0812">Transmembrane</keyword>
<dbReference type="Gene3D" id="1.20.1250.20">
    <property type="entry name" value="MFS general substrate transporter like domains"/>
    <property type="match status" value="1"/>
</dbReference>
<name>A0AAJ1U1K8_9ACTN</name>
<dbReference type="RefSeq" id="WP_307202170.1">
    <property type="nucleotide sequence ID" value="NZ_JAUTAN010000001.1"/>
</dbReference>
<proteinExistence type="predicted"/>
<evidence type="ECO:0000256" key="6">
    <source>
        <dbReference type="ARBA" id="ARBA00023136"/>
    </source>
</evidence>
<dbReference type="EMBL" id="JAUTAN010000001">
    <property type="protein sequence ID" value="MDQ1105689.1"/>
    <property type="molecule type" value="Genomic_DNA"/>
</dbReference>
<reference evidence="8" key="1">
    <citation type="submission" date="2023-07" db="EMBL/GenBank/DDBJ databases">
        <title>Functional and genomic diversity of the sorghum phyllosphere microbiome.</title>
        <authorList>
            <person name="Shade A."/>
        </authorList>
    </citation>
    <scope>NUCLEOTIDE SEQUENCE</scope>
    <source>
        <strain evidence="8">SORGH_AS_1067</strain>
    </source>
</reference>
<evidence type="ECO:0000256" key="3">
    <source>
        <dbReference type="ARBA" id="ARBA00022475"/>
    </source>
</evidence>
<sequence>MFASLRVRNYRIYALGGLVSNVGTWLQATAQTWLVLELGGSGADIGLVLALQMAPTLLLSAWAGVLADRFAKRPLLAWLQVAMALPATVLGALAIAGDVSLDHVFVLATAFGVARALEAPARQSFVAEIVGPGHLNNAVALNSASFNAGRLVGPAAAGLTVATLGSGVSATGVVIVANGLSFGFPLLGLVMMDGGRLRPAPVTADRRRAIRHAVRYVRTRPDLLLIFACAFFLGCFGMNFQITSALMATEEFGRGAGDFGLLGSLLALGSLAGTLLAARRPAPRLRVLVAALAVFSTMQVITAAMPTFVTYAALLPLVGAALFTAATTANALVQITTAPSMRGRVASLYIMVFLGSVPLGAPLMGVVAELGGARLALTISGGVVGFGSLAASAWFARTRRRGVARGHGPAHG</sequence>
<feature type="transmembrane region" description="Helical" evidence="7">
    <location>
        <begin position="223"/>
        <end position="247"/>
    </location>
</feature>
<protein>
    <submittedName>
        <fullName evidence="8">MFS family permease</fullName>
    </submittedName>
</protein>
<dbReference type="InterPro" id="IPR036259">
    <property type="entry name" value="MFS_trans_sf"/>
</dbReference>
<feature type="transmembrane region" description="Helical" evidence="7">
    <location>
        <begin position="259"/>
        <end position="278"/>
    </location>
</feature>
<dbReference type="SUPFAM" id="SSF103473">
    <property type="entry name" value="MFS general substrate transporter"/>
    <property type="match status" value="1"/>
</dbReference>
<feature type="transmembrane region" description="Helical" evidence="7">
    <location>
        <begin position="311"/>
        <end position="333"/>
    </location>
</feature>
<evidence type="ECO:0000256" key="7">
    <source>
        <dbReference type="SAM" id="Phobius"/>
    </source>
</evidence>
<dbReference type="Proteomes" id="UP001239215">
    <property type="component" value="Unassembled WGS sequence"/>
</dbReference>
<organism evidence="8 9">
    <name type="scientific">Nocardioides zeae</name>
    <dbReference type="NCBI Taxonomy" id="1457234"/>
    <lineage>
        <taxon>Bacteria</taxon>
        <taxon>Bacillati</taxon>
        <taxon>Actinomycetota</taxon>
        <taxon>Actinomycetes</taxon>
        <taxon>Propionibacteriales</taxon>
        <taxon>Nocardioidaceae</taxon>
        <taxon>Nocardioides</taxon>
    </lineage>
</organism>
<evidence type="ECO:0000256" key="5">
    <source>
        <dbReference type="ARBA" id="ARBA00022989"/>
    </source>
</evidence>
<comment type="caution">
    <text evidence="8">The sequence shown here is derived from an EMBL/GenBank/DDBJ whole genome shotgun (WGS) entry which is preliminary data.</text>
</comment>
<dbReference type="AlphaFoldDB" id="A0AAJ1U1K8"/>
<dbReference type="CDD" id="cd06173">
    <property type="entry name" value="MFS_MefA_like"/>
    <property type="match status" value="1"/>
</dbReference>
<feature type="transmembrane region" description="Helical" evidence="7">
    <location>
        <begin position="168"/>
        <end position="190"/>
    </location>
</feature>
<feature type="transmembrane region" description="Helical" evidence="7">
    <location>
        <begin position="373"/>
        <end position="396"/>
    </location>
</feature>
<dbReference type="GO" id="GO:0005886">
    <property type="term" value="C:plasma membrane"/>
    <property type="evidence" value="ECO:0007669"/>
    <property type="project" value="UniProtKB-SubCell"/>
</dbReference>
<feature type="transmembrane region" description="Helical" evidence="7">
    <location>
        <begin position="285"/>
        <end position="305"/>
    </location>
</feature>
<evidence type="ECO:0000256" key="4">
    <source>
        <dbReference type="ARBA" id="ARBA00022692"/>
    </source>
</evidence>